<evidence type="ECO:0000313" key="2">
    <source>
        <dbReference type="EMBL" id="GIU38808.1"/>
    </source>
</evidence>
<keyword evidence="1" id="KW-0812">Transmembrane</keyword>
<name>A0ABQ4NX43_SHECO</name>
<evidence type="ECO:0000313" key="3">
    <source>
        <dbReference type="Proteomes" id="UP000773469"/>
    </source>
</evidence>
<dbReference type="Proteomes" id="UP000773469">
    <property type="component" value="Unassembled WGS sequence"/>
</dbReference>
<accession>A0ABQ4NX43</accession>
<evidence type="ECO:0008006" key="4">
    <source>
        <dbReference type="Google" id="ProtNLM"/>
    </source>
</evidence>
<keyword evidence="1" id="KW-1133">Transmembrane helix</keyword>
<reference evidence="2 3" key="1">
    <citation type="submission" date="2021-05" db="EMBL/GenBank/DDBJ databases">
        <title>Molecular characterization for Shewanella algae harboring chromosomal blaOXA-55-like strains isolated from clinical and environment sample.</title>
        <authorList>
            <person name="Ohama Y."/>
            <person name="Aoki K."/>
            <person name="Harada S."/>
            <person name="Moriya K."/>
            <person name="Ishii Y."/>
            <person name="Tateda K."/>
        </authorList>
    </citation>
    <scope>NUCLEOTIDE SEQUENCE [LARGE SCALE GENOMIC DNA]</scope>
    <source>
        <strain evidence="2 3">MBTL60-118</strain>
    </source>
</reference>
<protein>
    <recommendedName>
        <fullName evidence="4">Phosphatidate cytidylyltransferase</fullName>
    </recommendedName>
</protein>
<feature type="transmembrane region" description="Helical" evidence="1">
    <location>
        <begin position="29"/>
        <end position="48"/>
    </location>
</feature>
<keyword evidence="3" id="KW-1185">Reference proteome</keyword>
<organism evidence="2 3">
    <name type="scientific">Shewanella colwelliana</name>
    <name type="common">Alteromonas colwelliana</name>
    <dbReference type="NCBI Taxonomy" id="23"/>
    <lineage>
        <taxon>Bacteria</taxon>
        <taxon>Pseudomonadati</taxon>
        <taxon>Pseudomonadota</taxon>
        <taxon>Gammaproteobacteria</taxon>
        <taxon>Alteromonadales</taxon>
        <taxon>Shewanellaceae</taxon>
        <taxon>Shewanella</taxon>
    </lineage>
</organism>
<proteinExistence type="predicted"/>
<feature type="transmembrane region" description="Helical" evidence="1">
    <location>
        <begin position="7"/>
        <end position="23"/>
    </location>
</feature>
<dbReference type="RefSeq" id="WP_156029374.1">
    <property type="nucleotide sequence ID" value="NZ_BPEU01000007.1"/>
</dbReference>
<evidence type="ECO:0000256" key="1">
    <source>
        <dbReference type="SAM" id="Phobius"/>
    </source>
</evidence>
<keyword evidence="1" id="KW-0472">Membrane</keyword>
<dbReference type="EMBL" id="BPEU01000007">
    <property type="protein sequence ID" value="GIU38808.1"/>
    <property type="molecule type" value="Genomic_DNA"/>
</dbReference>
<gene>
    <name evidence="2" type="ORF">TUM3794_11980</name>
</gene>
<sequence length="57" mass="6306">MEHGKRLVALFVLLLAALVFYGIGMHYSALAFILVGALLECGFWLKLFKGGESPKHK</sequence>
<comment type="caution">
    <text evidence="2">The sequence shown here is derived from an EMBL/GenBank/DDBJ whole genome shotgun (WGS) entry which is preliminary data.</text>
</comment>